<dbReference type="SUPFAM" id="SSF50494">
    <property type="entry name" value="Trypsin-like serine proteases"/>
    <property type="match status" value="1"/>
</dbReference>
<feature type="compositionally biased region" description="Acidic residues" evidence="1">
    <location>
        <begin position="175"/>
        <end position="184"/>
    </location>
</feature>
<evidence type="ECO:0000256" key="1">
    <source>
        <dbReference type="SAM" id="MobiDB-lite"/>
    </source>
</evidence>
<keyword evidence="3" id="KW-1185">Reference proteome</keyword>
<evidence type="ECO:0000313" key="2">
    <source>
        <dbReference type="EMBL" id="OJT04663.1"/>
    </source>
</evidence>
<dbReference type="Proteomes" id="UP000184267">
    <property type="component" value="Unassembled WGS sequence"/>
</dbReference>
<dbReference type="AlphaFoldDB" id="A0A1M2VAV8"/>
<dbReference type="OMA" id="PSEFKYP"/>
<reference evidence="2 3" key="1">
    <citation type="submission" date="2016-10" db="EMBL/GenBank/DDBJ databases">
        <title>Genome sequence of the basidiomycete white-rot fungus Trametes pubescens.</title>
        <authorList>
            <person name="Makela M.R."/>
            <person name="Granchi Z."/>
            <person name="Peng M."/>
            <person name="De Vries R.P."/>
            <person name="Grigoriev I."/>
            <person name="Riley R."/>
            <person name="Hilden K."/>
        </authorList>
    </citation>
    <scope>NUCLEOTIDE SEQUENCE [LARGE SCALE GENOMIC DNA]</scope>
    <source>
        <strain evidence="2 3">FBCC735</strain>
    </source>
</reference>
<dbReference type="EMBL" id="MNAD01001519">
    <property type="protein sequence ID" value="OJT04663.1"/>
    <property type="molecule type" value="Genomic_DNA"/>
</dbReference>
<name>A0A1M2VAV8_TRAPU</name>
<dbReference type="OrthoDB" id="5424209at2759"/>
<accession>A0A1M2VAV8</accession>
<organism evidence="2 3">
    <name type="scientific">Trametes pubescens</name>
    <name type="common">White-rot fungus</name>
    <dbReference type="NCBI Taxonomy" id="154538"/>
    <lineage>
        <taxon>Eukaryota</taxon>
        <taxon>Fungi</taxon>
        <taxon>Dikarya</taxon>
        <taxon>Basidiomycota</taxon>
        <taxon>Agaricomycotina</taxon>
        <taxon>Agaricomycetes</taxon>
        <taxon>Polyporales</taxon>
        <taxon>Polyporaceae</taxon>
        <taxon>Trametes</taxon>
    </lineage>
</organism>
<proteinExistence type="predicted"/>
<gene>
    <name evidence="2" type="ORF">TRAPUB_4457</name>
</gene>
<protein>
    <submittedName>
        <fullName evidence="2">Uncharacterized protein</fullName>
    </submittedName>
</protein>
<feature type="region of interest" description="Disordered" evidence="1">
    <location>
        <begin position="175"/>
        <end position="198"/>
    </location>
</feature>
<evidence type="ECO:0000313" key="3">
    <source>
        <dbReference type="Proteomes" id="UP000184267"/>
    </source>
</evidence>
<dbReference type="InterPro" id="IPR009003">
    <property type="entry name" value="Peptidase_S1_PA"/>
</dbReference>
<comment type="caution">
    <text evidence="2">The sequence shown here is derived from an EMBL/GenBank/DDBJ whole genome shotgun (WGS) entry which is preliminary data.</text>
</comment>
<sequence>MSNTPANLVADIQQDSTPARQDLEFWVNTADFDQTCDRKAKERAVASSDDSDLSDDARTLWSSSDSITTATTAETDSHEVSKLEAYYYYFGIAPKGSHPRLIHRDSPDVFEEPTGPETYARLMRLVDVPGDHEFARNGLWEKVRDWVADFLMKEGIKVSSVDFVMFTWRNKLEDRELESDDEGEDGKGVQEDQGQEDEDVEAAFARLTAGTAGKPVEIGTRHYSNATIWIGVTPDRLNGARAFELTTQIRAYLDTLGLTSRVDIAFRESVARPLLGTGPALYAPVETNEPLQGFIDNVSVALSLTISGRKTTMQGTLGPYFRHGGKLYAITCRHNLFMADGDNDEYTYNPSAPKREVVLMGKPAFDSYVDSVQAHIGTLNETVKTLKALVQTWSDRVNQGINLPTSQHRLDENQAELVKIERRIVDLKHFYVTLSTKWSKLSNRIIGHIVWSPPIAAGVGPNRFTQDLCVVELYKPKFLAFIGNVLSLGPEISREAFTQLMYERIDVPSGFEYPDHGLLTLRGMLTANHINNPNSLDTQGDRVRRVIKRGFTTLTTVGTLSRFISFVRKYNVAGTLESLELAILPHESVTGTFSKSGDSGATVVSPNGEYVGELTGGTNQGTDGSDITYATLFQYVWEVVLAKFPGANLYWDDIPAFIAAMAA</sequence>